<dbReference type="STRING" id="59561.AQZ59_00928"/>
<sequence length="316" mass="33775">MQLTTGVFWTGPWRAQIGIDPRIGLSLDGLSKAELSFVDTLTLPQERPEVEVRAKAAGISRKRLAALLGMLTDAGVLDQRPSSGMDHAPWRRIRQDSPRRQNCHVHIHRADYLGAGIAIALARCGVGKITTDDAGAVGYSDHPTMTSLGLGRGRAAALKTLLRREAPTIQTAGVDMGVRPPDVVVVSGTYATDPVSVGMYLGQSAPVYQTWIEEVDVFAGPLSIPHESACGTCLMLHRADADPNWTDLIQQACSATPLMPESSSAMMVISLAVRDIVAYLDGGPVPHMWKVGPAPHPPEPMVLQPHPKCGCTLSTA</sequence>
<dbReference type="PATRIC" id="fig|59561.3.peg.920"/>
<reference evidence="1 2" key="1">
    <citation type="submission" date="2015-11" db="EMBL/GenBank/DDBJ databases">
        <title>Draft Genome Sequence of the Type Strain Trueperella bernardiae LCDC 89-0504T, Isolated from Blood Culture.</title>
        <authorList>
            <person name="Bernier A.-M."/>
            <person name="Bernard K."/>
        </authorList>
    </citation>
    <scope>NUCLEOTIDE SEQUENCE [LARGE SCALE GENOMIC DNA]</scope>
    <source>
        <strain evidence="1 2">LCDC 89-0504</strain>
    </source>
</reference>
<proteinExistence type="predicted"/>
<accession>A0A0W1KKR1</accession>
<keyword evidence="2" id="KW-1185">Reference proteome</keyword>
<dbReference type="SUPFAM" id="SSF69572">
    <property type="entry name" value="Activating enzymes of the ubiquitin-like proteins"/>
    <property type="match status" value="1"/>
</dbReference>
<dbReference type="Gene3D" id="3.40.50.720">
    <property type="entry name" value="NAD(P)-binding Rossmann-like Domain"/>
    <property type="match status" value="1"/>
</dbReference>
<dbReference type="InterPro" id="IPR035985">
    <property type="entry name" value="Ubiquitin-activating_enz"/>
</dbReference>
<dbReference type="OrthoDB" id="4426339at2"/>
<name>A0A0W1KKR1_9ACTO</name>
<dbReference type="GO" id="GO:0008641">
    <property type="term" value="F:ubiquitin-like modifier activating enzyme activity"/>
    <property type="evidence" value="ECO:0007669"/>
    <property type="project" value="InterPro"/>
</dbReference>
<dbReference type="AlphaFoldDB" id="A0A0W1KKR1"/>
<gene>
    <name evidence="1" type="ORF">AQZ59_00928</name>
</gene>
<evidence type="ECO:0008006" key="3">
    <source>
        <dbReference type="Google" id="ProtNLM"/>
    </source>
</evidence>
<dbReference type="RefSeq" id="WP_062613488.1">
    <property type="nucleotide sequence ID" value="NZ_LGYI01000002.1"/>
</dbReference>
<dbReference type="Proteomes" id="UP000054404">
    <property type="component" value="Unassembled WGS sequence"/>
</dbReference>
<comment type="caution">
    <text evidence="1">The sequence shown here is derived from an EMBL/GenBank/DDBJ whole genome shotgun (WGS) entry which is preliminary data.</text>
</comment>
<evidence type="ECO:0000313" key="1">
    <source>
        <dbReference type="EMBL" id="KTF04406.1"/>
    </source>
</evidence>
<organism evidence="1 2">
    <name type="scientific">Trueperella bernardiae</name>
    <dbReference type="NCBI Taxonomy" id="59561"/>
    <lineage>
        <taxon>Bacteria</taxon>
        <taxon>Bacillati</taxon>
        <taxon>Actinomycetota</taxon>
        <taxon>Actinomycetes</taxon>
        <taxon>Actinomycetales</taxon>
        <taxon>Actinomycetaceae</taxon>
        <taxon>Trueperella</taxon>
    </lineage>
</organism>
<dbReference type="EMBL" id="LNIZ01000003">
    <property type="protein sequence ID" value="KTF04406.1"/>
    <property type="molecule type" value="Genomic_DNA"/>
</dbReference>
<protein>
    <recommendedName>
        <fullName evidence="3">ThiF family protein</fullName>
    </recommendedName>
</protein>
<evidence type="ECO:0000313" key="2">
    <source>
        <dbReference type="Proteomes" id="UP000054404"/>
    </source>
</evidence>